<dbReference type="SUPFAM" id="SSF111038">
    <property type="entry name" value="YjbQ-like"/>
    <property type="match status" value="1"/>
</dbReference>
<dbReference type="PANTHER" id="PTHR30615:SF8">
    <property type="entry name" value="UPF0047 PROTEIN C4A8.02C"/>
    <property type="match status" value="1"/>
</dbReference>
<reference evidence="2 3" key="1">
    <citation type="submission" date="2008-10" db="EMBL/GenBank/DDBJ databases">
        <title>Draft genome sequence of Desulvovibrio piger (ATCC 29098).</title>
        <authorList>
            <person name="Sudarsanam P."/>
            <person name="Ley R."/>
            <person name="Guruge J."/>
            <person name="Turnbaugh P.J."/>
            <person name="Mahowald M."/>
            <person name="Liep D."/>
            <person name="Gordon J."/>
        </authorList>
    </citation>
    <scope>NUCLEOTIDE SEQUENCE [LARGE SCALE GENOMIC DNA]</scope>
    <source>
        <strain evidence="2 3">ATCC 29098</strain>
    </source>
</reference>
<dbReference type="Pfam" id="PF01894">
    <property type="entry name" value="YjbQ"/>
    <property type="match status" value="1"/>
</dbReference>
<gene>
    <name evidence="2" type="ORF">DESPIG_01690</name>
</gene>
<dbReference type="HOGENOM" id="CLU_096980_1_1_7"/>
<dbReference type="PANTHER" id="PTHR30615">
    <property type="entry name" value="UNCHARACTERIZED PROTEIN YJBQ-RELATED"/>
    <property type="match status" value="1"/>
</dbReference>
<dbReference type="eggNOG" id="COG0432">
    <property type="taxonomic scope" value="Bacteria"/>
</dbReference>
<evidence type="ECO:0000313" key="2">
    <source>
        <dbReference type="EMBL" id="EEB33423.1"/>
    </source>
</evidence>
<comment type="similarity">
    <text evidence="1">Belongs to the UPF0047 family.</text>
</comment>
<dbReference type="Gene3D" id="2.60.120.460">
    <property type="entry name" value="YjbQ-like"/>
    <property type="match status" value="1"/>
</dbReference>
<reference evidence="2 3" key="2">
    <citation type="submission" date="2008-10" db="EMBL/GenBank/DDBJ databases">
        <authorList>
            <person name="Fulton L."/>
            <person name="Clifton S."/>
            <person name="Fulton B."/>
            <person name="Xu J."/>
            <person name="Minx P."/>
            <person name="Pepin K.H."/>
            <person name="Johnson M."/>
            <person name="Bhonagiri V."/>
            <person name="Nash W.E."/>
            <person name="Mardis E.R."/>
            <person name="Wilson R.K."/>
        </authorList>
    </citation>
    <scope>NUCLEOTIDE SEQUENCE [LARGE SCALE GENOMIC DNA]</scope>
    <source>
        <strain evidence="2 3">ATCC 29098</strain>
    </source>
</reference>
<dbReference type="InterPro" id="IPR001602">
    <property type="entry name" value="UPF0047_YjbQ-like"/>
</dbReference>
<dbReference type="PIRSF" id="PIRSF004681">
    <property type="entry name" value="UCP004681"/>
    <property type="match status" value="1"/>
</dbReference>
<evidence type="ECO:0000256" key="1">
    <source>
        <dbReference type="ARBA" id="ARBA00005534"/>
    </source>
</evidence>
<dbReference type="STRING" id="901.DESPIGER_1745"/>
<sequence>MRPDPKPIPRERQGDIMETLSVATRSRCEMRDITAQVRDLVARGRQQGRRNGALLLFSPHTTCGLTINEGADPDVRRDMVRFFSAMVPQDAGFDHAEGNSDAHIKTTLHGPSLMLIVEDGQLQLGRWQSIYLCEGDGPRQRTLWAQWLPGEDSTRP</sequence>
<accession>B6WUD2</accession>
<dbReference type="NCBIfam" id="TIGR00149">
    <property type="entry name" value="TIGR00149_YjbQ"/>
    <property type="match status" value="1"/>
</dbReference>
<protein>
    <submittedName>
        <fullName evidence="2">Secondary thiamine-phosphate synthase enzyme</fullName>
    </submittedName>
</protein>
<organism evidence="2 3">
    <name type="scientific">Desulfovibrio piger ATCC 29098</name>
    <dbReference type="NCBI Taxonomy" id="411464"/>
    <lineage>
        <taxon>Bacteria</taxon>
        <taxon>Pseudomonadati</taxon>
        <taxon>Thermodesulfobacteriota</taxon>
        <taxon>Desulfovibrionia</taxon>
        <taxon>Desulfovibrionales</taxon>
        <taxon>Desulfovibrionaceae</taxon>
        <taxon>Desulfovibrio</taxon>
    </lineage>
</organism>
<dbReference type="EMBL" id="ABXU01000049">
    <property type="protein sequence ID" value="EEB33423.1"/>
    <property type="molecule type" value="Genomic_DNA"/>
</dbReference>
<dbReference type="InterPro" id="IPR035917">
    <property type="entry name" value="YjbQ-like_sf"/>
</dbReference>
<name>B6WUD2_9BACT</name>
<dbReference type="Proteomes" id="UP000003676">
    <property type="component" value="Unassembled WGS sequence"/>
</dbReference>
<dbReference type="AlphaFoldDB" id="B6WUD2"/>
<comment type="caution">
    <text evidence="2">The sequence shown here is derived from an EMBL/GenBank/DDBJ whole genome shotgun (WGS) entry which is preliminary data.</text>
</comment>
<proteinExistence type="inferred from homology"/>
<evidence type="ECO:0000313" key="3">
    <source>
        <dbReference type="Proteomes" id="UP000003676"/>
    </source>
</evidence>